<dbReference type="PANTHER" id="PTHR47152">
    <property type="entry name" value="SLR2084 PROTEIN-RELATED"/>
    <property type="match status" value="1"/>
</dbReference>
<feature type="transmembrane region" description="Helical" evidence="1">
    <location>
        <begin position="6"/>
        <end position="25"/>
    </location>
</feature>
<sequence length="85" mass="9757">LGSSLAHYGLFFLALTLGVKEVWFWQDNRFSLYRLNDSSSDYDSIEQSTFFPDLDFTLLATYIQPEAEPQAVRAFLQALRQQGSN</sequence>
<keyword evidence="1" id="KW-0472">Membrane</keyword>
<keyword evidence="3" id="KW-1185">Reference proteome</keyword>
<keyword evidence="1" id="KW-0812">Transmembrane</keyword>
<organism evidence="2 3">
    <name type="scientific">Petrachloros mirabilis ULC683</name>
    <dbReference type="NCBI Taxonomy" id="2781853"/>
    <lineage>
        <taxon>Bacteria</taxon>
        <taxon>Bacillati</taxon>
        <taxon>Cyanobacteriota</taxon>
        <taxon>Cyanophyceae</taxon>
        <taxon>Synechococcales</taxon>
        <taxon>Petrachlorosaceae</taxon>
        <taxon>Petrachloros</taxon>
        <taxon>Petrachloros mirabilis</taxon>
    </lineage>
</organism>
<feature type="non-terminal residue" evidence="2">
    <location>
        <position position="1"/>
    </location>
</feature>
<evidence type="ECO:0000313" key="3">
    <source>
        <dbReference type="Proteomes" id="UP000607397"/>
    </source>
</evidence>
<keyword evidence="1" id="KW-1133">Transmembrane helix</keyword>
<name>A0A8K1ZY85_9CYAN</name>
<dbReference type="PANTHER" id="PTHR47152:SF4">
    <property type="entry name" value="SLR0445 PROTEIN"/>
    <property type="match status" value="1"/>
</dbReference>
<evidence type="ECO:0000256" key="1">
    <source>
        <dbReference type="SAM" id="Phobius"/>
    </source>
</evidence>
<proteinExistence type="predicted"/>
<protein>
    <submittedName>
        <fullName evidence="2">Uncharacterized protein</fullName>
    </submittedName>
</protein>
<dbReference type="EMBL" id="WVIC01000025">
    <property type="protein sequence ID" value="NCJ07349.1"/>
    <property type="molecule type" value="Genomic_DNA"/>
</dbReference>
<dbReference type="Proteomes" id="UP000607397">
    <property type="component" value="Unassembled WGS sequence"/>
</dbReference>
<accession>A0A8K1ZY85</accession>
<gene>
    <name evidence="2" type="ORF">GS597_12690</name>
</gene>
<evidence type="ECO:0000313" key="2">
    <source>
        <dbReference type="EMBL" id="NCJ07349.1"/>
    </source>
</evidence>
<comment type="caution">
    <text evidence="2">The sequence shown here is derived from an EMBL/GenBank/DDBJ whole genome shotgun (WGS) entry which is preliminary data.</text>
</comment>
<dbReference type="AlphaFoldDB" id="A0A8K1ZY85"/>
<reference evidence="2" key="1">
    <citation type="submission" date="2019-12" db="EMBL/GenBank/DDBJ databases">
        <title>High-Quality draft genome sequences of three cyanobacteria isolated from the limestone walls of the Old Cathedral of Coimbra.</title>
        <authorList>
            <person name="Tiago I."/>
            <person name="Soares F."/>
            <person name="Portugal A."/>
        </authorList>
    </citation>
    <scope>NUCLEOTIDE SEQUENCE [LARGE SCALE GENOMIC DNA]</scope>
    <source>
        <strain evidence="2">C</strain>
    </source>
</reference>